<evidence type="ECO:0000313" key="3">
    <source>
        <dbReference type="Proteomes" id="UP000604046"/>
    </source>
</evidence>
<name>A0A812MXW7_9DINO</name>
<sequence length="331" mass="36745">MPLTFNIFNYSGRTKVRPTTQRHQHTGKHGKAKAASRIADFDEEDLARLAWAYASLNLAPPELTRLLVEEASKRAAPSRGPSPAPSRDRSRPPTEASVPRPPEPKEEKEDEYPPVGESRGRGQQRRVPFARLPRRRKTKGTGRGSEPAEAPTDRETTDGEPPPEPIEAAQEESVATTDAGGEQSDQNQKEYDALLQMLRDQLRADSEPSQEAAAQAAPAVSDLDSQGRDQATLSKDEQARILELFEARRLAEKAAGRHRKRSLAKKREKAERKLDRDYIKNEINSAFQAHHDSGVRYYNSVAIRVHKGEKAVDAKTIEQVASAQAEHGCIV</sequence>
<reference evidence="2" key="1">
    <citation type="submission" date="2021-02" db="EMBL/GenBank/DDBJ databases">
        <authorList>
            <person name="Dougan E. K."/>
            <person name="Rhodes N."/>
            <person name="Thang M."/>
            <person name="Chan C."/>
        </authorList>
    </citation>
    <scope>NUCLEOTIDE SEQUENCE</scope>
</reference>
<gene>
    <name evidence="2" type="primary">HERC6</name>
    <name evidence="2" type="ORF">SNAT2548_LOCUS14073</name>
</gene>
<comment type="caution">
    <text evidence="2">The sequence shown here is derived from an EMBL/GenBank/DDBJ whole genome shotgun (WGS) entry which is preliminary data.</text>
</comment>
<feature type="compositionally biased region" description="Low complexity" evidence="1">
    <location>
        <begin position="207"/>
        <end position="219"/>
    </location>
</feature>
<proteinExistence type="predicted"/>
<protein>
    <submittedName>
        <fullName evidence="2">HERC6 protein</fullName>
    </submittedName>
</protein>
<evidence type="ECO:0000256" key="1">
    <source>
        <dbReference type="SAM" id="MobiDB-lite"/>
    </source>
</evidence>
<evidence type="ECO:0000313" key="2">
    <source>
        <dbReference type="EMBL" id="CAE7266131.1"/>
    </source>
</evidence>
<dbReference type="EMBL" id="CAJNDS010001580">
    <property type="protein sequence ID" value="CAE7266131.1"/>
    <property type="molecule type" value="Genomic_DNA"/>
</dbReference>
<dbReference type="OrthoDB" id="10282645at2759"/>
<keyword evidence="3" id="KW-1185">Reference proteome</keyword>
<dbReference type="AlphaFoldDB" id="A0A812MXW7"/>
<accession>A0A812MXW7</accession>
<organism evidence="2 3">
    <name type="scientific">Symbiodinium natans</name>
    <dbReference type="NCBI Taxonomy" id="878477"/>
    <lineage>
        <taxon>Eukaryota</taxon>
        <taxon>Sar</taxon>
        <taxon>Alveolata</taxon>
        <taxon>Dinophyceae</taxon>
        <taxon>Suessiales</taxon>
        <taxon>Symbiodiniaceae</taxon>
        <taxon>Symbiodinium</taxon>
    </lineage>
</organism>
<dbReference type="Proteomes" id="UP000604046">
    <property type="component" value="Unassembled WGS sequence"/>
</dbReference>
<feature type="region of interest" description="Disordered" evidence="1">
    <location>
        <begin position="71"/>
        <end position="234"/>
    </location>
</feature>